<reference evidence="1 2" key="1">
    <citation type="submission" date="2017-03" db="EMBL/GenBank/DDBJ databases">
        <authorList>
            <person name="Afonso C.L."/>
            <person name="Miller P.J."/>
            <person name="Scott M.A."/>
            <person name="Spackman E."/>
            <person name="Goraichik I."/>
            <person name="Dimitrov K.M."/>
            <person name="Suarez D.L."/>
            <person name="Swayne D.E."/>
        </authorList>
    </citation>
    <scope>NUCLEOTIDE SEQUENCE [LARGE SCALE GENOMIC DNA]</scope>
    <source>
        <strain evidence="1 2">CECT 7023</strain>
    </source>
</reference>
<dbReference type="Proteomes" id="UP000193900">
    <property type="component" value="Unassembled WGS sequence"/>
</dbReference>
<dbReference type="EMBL" id="FWFZ01000001">
    <property type="protein sequence ID" value="SLN15007.1"/>
    <property type="molecule type" value="Genomic_DNA"/>
</dbReference>
<keyword evidence="2" id="KW-1185">Reference proteome</keyword>
<protein>
    <submittedName>
        <fullName evidence="1">Uncharacterized protein</fullName>
    </submittedName>
</protein>
<accession>A0A1Y5RFI1</accession>
<dbReference type="AlphaFoldDB" id="A0A1Y5RFI1"/>
<dbReference type="RefSeq" id="WP_268807959.1">
    <property type="nucleotide sequence ID" value="NZ_FWFZ01000001.1"/>
</dbReference>
<evidence type="ECO:0000313" key="2">
    <source>
        <dbReference type="Proteomes" id="UP000193900"/>
    </source>
</evidence>
<organism evidence="1 2">
    <name type="scientific">Roseisalinus antarcticus</name>
    <dbReference type="NCBI Taxonomy" id="254357"/>
    <lineage>
        <taxon>Bacteria</taxon>
        <taxon>Pseudomonadati</taxon>
        <taxon>Pseudomonadota</taxon>
        <taxon>Alphaproteobacteria</taxon>
        <taxon>Rhodobacterales</taxon>
        <taxon>Roseobacteraceae</taxon>
        <taxon>Roseisalinus</taxon>
    </lineage>
</organism>
<proteinExistence type="predicted"/>
<gene>
    <name evidence="1" type="ORF">ROA7023_00166</name>
</gene>
<evidence type="ECO:0000313" key="1">
    <source>
        <dbReference type="EMBL" id="SLN15007.1"/>
    </source>
</evidence>
<sequence length="44" mass="4733">MPDLERTYVDIDDFAALRAISDLCSGVSNAARAFPPFDPSDMAA</sequence>
<name>A0A1Y5RFI1_9RHOB</name>